<name>A0ABR6GMD0_9BURK</name>
<dbReference type="Pfam" id="PF05943">
    <property type="entry name" value="VipB"/>
    <property type="match status" value="1"/>
</dbReference>
<organism evidence="3 4">
    <name type="scientific">Roseateles terrae</name>
    <dbReference type="NCBI Taxonomy" id="431060"/>
    <lineage>
        <taxon>Bacteria</taxon>
        <taxon>Pseudomonadati</taxon>
        <taxon>Pseudomonadota</taxon>
        <taxon>Betaproteobacteria</taxon>
        <taxon>Burkholderiales</taxon>
        <taxon>Sphaerotilaceae</taxon>
        <taxon>Roseateles</taxon>
    </lineage>
</organism>
<feature type="domain" description="TssC1 N-terminal" evidence="1">
    <location>
        <begin position="70"/>
        <end position="372"/>
    </location>
</feature>
<comment type="caution">
    <text evidence="3">The sequence shown here is derived from an EMBL/GenBank/DDBJ whole genome shotgun (WGS) entry which is preliminary data.</text>
</comment>
<dbReference type="EMBL" id="JACHXO010000001">
    <property type="protein sequence ID" value="MBB3193275.1"/>
    <property type="molecule type" value="Genomic_DNA"/>
</dbReference>
<reference evidence="3 4" key="1">
    <citation type="submission" date="2020-08" db="EMBL/GenBank/DDBJ databases">
        <title>Genomic Encyclopedia of Type Strains, Phase III (KMG-III): the genomes of soil and plant-associated and newly described type strains.</title>
        <authorList>
            <person name="Whitman W."/>
        </authorList>
    </citation>
    <scope>NUCLEOTIDE SEQUENCE [LARGE SCALE GENOMIC DNA]</scope>
    <source>
        <strain evidence="3 4">CECT 7247</strain>
    </source>
</reference>
<dbReference type="NCBIfam" id="TIGR03355">
    <property type="entry name" value="VI_chp_2"/>
    <property type="match status" value="1"/>
</dbReference>
<protein>
    <submittedName>
        <fullName evidence="3">Type VI secretion system protein ImpC</fullName>
    </submittedName>
</protein>
<evidence type="ECO:0000259" key="1">
    <source>
        <dbReference type="Pfam" id="PF05943"/>
    </source>
</evidence>
<dbReference type="InterPro" id="IPR044031">
    <property type="entry name" value="TssC1_N"/>
</dbReference>
<dbReference type="PANTHER" id="PTHR35565">
    <property type="entry name" value="CYTOPLASMIC PROTEIN-RELATED"/>
    <property type="match status" value="1"/>
</dbReference>
<evidence type="ECO:0000313" key="3">
    <source>
        <dbReference type="EMBL" id="MBB3193275.1"/>
    </source>
</evidence>
<dbReference type="PANTHER" id="PTHR35565:SF3">
    <property type="entry name" value="TYPE VI SECRETION SYSTEM SHEATH PROTEIN TSSC1"/>
    <property type="match status" value="1"/>
</dbReference>
<proteinExistence type="predicted"/>
<evidence type="ECO:0000313" key="4">
    <source>
        <dbReference type="Proteomes" id="UP000574369"/>
    </source>
</evidence>
<evidence type="ECO:0000259" key="2">
    <source>
        <dbReference type="Pfam" id="PF18945"/>
    </source>
</evidence>
<dbReference type="Pfam" id="PF18945">
    <property type="entry name" value="VipB_2"/>
    <property type="match status" value="1"/>
</dbReference>
<dbReference type="RefSeq" id="WP_088449110.1">
    <property type="nucleotide sequence ID" value="NZ_JACHXO010000001.1"/>
</dbReference>
<keyword evidence="4" id="KW-1185">Reference proteome</keyword>
<accession>A0ABR6GMD0</accession>
<feature type="domain" description="TssC1 C-terminal" evidence="2">
    <location>
        <begin position="382"/>
        <end position="493"/>
    </location>
</feature>
<dbReference type="Proteomes" id="UP000574369">
    <property type="component" value="Unassembled WGS sequence"/>
</dbReference>
<dbReference type="InterPro" id="IPR010269">
    <property type="entry name" value="T6SS_TssC-like"/>
</dbReference>
<sequence>MAEDTLAQSSAALQGISYEGNEFAQLLNKEFKPKTDEAKSAVEQAVLTLAQQALSQTSLIGSDVIVSIEAMIAELDKKLSEQLNLILHNPEFQQLESAWRGLHYLVNNTETDEQLKIRVMSISKQELGKTLKRYKGTAWDQSPLFKRVYEEEYGQFGGEPFGAMVGDYYFDHSPPDVELLGEMAKVAAAAHAPFIAAANPSAMQMSSWQELANPRDLTKIFGTPEYAAWRSLRESDDARYIGLTMPRFLARLPYGARTNPVEEFNFEEDTGGGNHNAYTWANSAYAMATNINRSFKNYGWCTRIRGVESGGAVENLPTHSFPTDEGGVAMKCPTEIAISDRREAELAQNGFMPLVHRKNSDFAAFIGAQSLQKPAEYDDPDATANANLAARLPYLFACTRFAHYLKCIVRDKVGSFKERGEMERWLNKWIMNYVDGDPANSSEVTKSQKPLAAAEVLVEEIPGNPGYYTSKFFLRPHYQLEGLTVSLRLVSKLPSQKGQ</sequence>
<gene>
    <name evidence="3" type="ORF">FHS28_000640</name>
</gene>
<dbReference type="InterPro" id="IPR044032">
    <property type="entry name" value="TssC1_C"/>
</dbReference>